<name>A0A077R562_9BASI</name>
<protein>
    <recommendedName>
        <fullName evidence="2">Glycosyl transferase CAP10 domain-containing protein</fullName>
    </recommendedName>
</protein>
<proteinExistence type="predicted"/>
<keyword evidence="1" id="KW-0472">Membrane</keyword>
<dbReference type="Pfam" id="PF05686">
    <property type="entry name" value="Glyco_transf_90"/>
    <property type="match status" value="1"/>
</dbReference>
<evidence type="ECO:0000256" key="1">
    <source>
        <dbReference type="SAM" id="Phobius"/>
    </source>
</evidence>
<dbReference type="PANTHER" id="PTHR12203">
    <property type="entry name" value="KDEL LYS-ASP-GLU-LEU CONTAINING - RELATED"/>
    <property type="match status" value="1"/>
</dbReference>
<organism evidence="3">
    <name type="scientific">Melanopsichium pennsylvanicum 4</name>
    <dbReference type="NCBI Taxonomy" id="1398559"/>
    <lineage>
        <taxon>Eukaryota</taxon>
        <taxon>Fungi</taxon>
        <taxon>Dikarya</taxon>
        <taxon>Basidiomycota</taxon>
        <taxon>Ustilaginomycotina</taxon>
        <taxon>Ustilaginomycetes</taxon>
        <taxon>Ustilaginales</taxon>
        <taxon>Ustilaginaceae</taxon>
        <taxon>Melanopsichium</taxon>
    </lineage>
</organism>
<dbReference type="InterPro" id="IPR006598">
    <property type="entry name" value="CAP10"/>
</dbReference>
<feature type="transmembrane region" description="Helical" evidence="1">
    <location>
        <begin position="21"/>
        <end position="43"/>
    </location>
</feature>
<keyword evidence="1" id="KW-0812">Transmembrane</keyword>
<reference evidence="3" key="1">
    <citation type="journal article" date="2014" name="Genome Biol. Evol.">
        <title>Gene Loss Rather Than Gene Gain Is Associated with a Host Jump from Monocots to Dicots in the Smut Fungus Melanopsichium pennsylvanicum.</title>
        <authorList>
            <person name="Sharma R."/>
            <person name="Mishra B."/>
            <person name="Runge F."/>
            <person name="Thines M."/>
        </authorList>
    </citation>
    <scope>NUCLEOTIDE SEQUENCE</scope>
    <source>
        <strain evidence="3">4</strain>
    </source>
</reference>
<dbReference type="EMBL" id="HG529599">
    <property type="protein sequence ID" value="CDI54012.1"/>
    <property type="molecule type" value="Genomic_DNA"/>
</dbReference>
<evidence type="ECO:0000313" key="3">
    <source>
        <dbReference type="EMBL" id="CDI54012.1"/>
    </source>
</evidence>
<dbReference type="InterPro" id="IPR051091">
    <property type="entry name" value="O-Glucosyltr/Glycosyltrsf_90"/>
</dbReference>
<dbReference type="AlphaFoldDB" id="A0A077R562"/>
<sequence>MAPPHHRTMSKLEAARGAPMAGFGAVFVAICLVFSILPLSTLFPNYYQLSTLTTDTRKILPSLSSRLRNDLSLSSSQCSAEFPRLYPQLSSNQVSWKRKGGIKYSDVQKAAQNCRHGCVHLVIKHGQIFVRAQVKDWQSRVRSTLQLLSTAYQGASEDEKALIEGIELVISTADFDGFTDPVGSRGAGWVLDKRVHDDQGQYLFPDFSFASWPEAGIASYPEFRRQAELVNAETSWHSKSNPAFWRGDALAGNGIKARESLLSVATGPGTESWSDVKRTSFWEEGPTIGKIVSPPEHCRHKFLIHSEGVAYSGRSKFILGCQSTVIMHKLEWTQHFHPALIDAPTSPDQNHILLPGSYFENLPSTVKQLIQEETDSKSAVLSANTSSATTGQRIAENAKRTLTDRYLTPAATACYIRAALISYSHMLDRSSWPNKQGPALVEGSGVKPGAGTPKGSLKELGVKGDIELGVWNNLGQPEWPPM</sequence>
<accession>A0A077R562</accession>
<evidence type="ECO:0000259" key="2">
    <source>
        <dbReference type="SMART" id="SM00672"/>
    </source>
</evidence>
<keyword evidence="1" id="KW-1133">Transmembrane helix</keyword>
<feature type="domain" description="Glycosyl transferase CAP10" evidence="2">
    <location>
        <begin position="162"/>
        <end position="430"/>
    </location>
</feature>
<dbReference type="SMART" id="SM00672">
    <property type="entry name" value="CAP10"/>
    <property type="match status" value="1"/>
</dbReference>
<dbReference type="PANTHER" id="PTHR12203:SF107">
    <property type="entry name" value="GLYCOSYL TRANSFERASE CAP10 DOMAIN-CONTAINING PROTEIN"/>
    <property type="match status" value="1"/>
</dbReference>